<dbReference type="InterPro" id="IPR003646">
    <property type="entry name" value="SH3-like_bac-type"/>
</dbReference>
<dbReference type="InterPro" id="IPR057370">
    <property type="entry name" value="ELLD"/>
</dbReference>
<gene>
    <name evidence="2" type="ORF">SDC9_52402</name>
</gene>
<dbReference type="Pfam" id="PF08239">
    <property type="entry name" value="SH3_3"/>
    <property type="match status" value="1"/>
</dbReference>
<dbReference type="Pfam" id="PF25309">
    <property type="entry name" value="ELLD"/>
    <property type="match status" value="1"/>
</dbReference>
<comment type="caution">
    <text evidence="2">The sequence shown here is derived from an EMBL/GenBank/DDBJ whole genome shotgun (WGS) entry which is preliminary data.</text>
</comment>
<sequence>MAIRIGHAVMDELGKTIGATPGDQLQLKGRKTEEIGISTWYAKNSAGRVWKYYLESKDSAMAERAAKFMEQICRDSAFGYSQGKAQRWSGYKAILANGGKVSGASGDFDCSTLIFSCYILAGLNVEPDAYTGNLRVKFLATGKFKSYSDSAHVGSDKLAKRGVIYLRDGHVLMALEDGNSTETTAETAVGKIIVDGVKQWCNVRSGPGLEYTILGRAKKDEVFVLYGVDEGWYRIGFNGTTGFIFGDLASEVMPGNV</sequence>
<feature type="domain" description="SH3b" evidence="1">
    <location>
        <begin position="188"/>
        <end position="252"/>
    </location>
</feature>
<dbReference type="Gene3D" id="2.30.30.40">
    <property type="entry name" value="SH3 Domains"/>
    <property type="match status" value="1"/>
</dbReference>
<accession>A0A644WQB9</accession>
<dbReference type="SMART" id="SM00287">
    <property type="entry name" value="SH3b"/>
    <property type="match status" value="1"/>
</dbReference>
<evidence type="ECO:0000259" key="1">
    <source>
        <dbReference type="PROSITE" id="PS51781"/>
    </source>
</evidence>
<evidence type="ECO:0000313" key="2">
    <source>
        <dbReference type="EMBL" id="MPM06106.1"/>
    </source>
</evidence>
<dbReference type="EMBL" id="VSSQ01001198">
    <property type="protein sequence ID" value="MPM06106.1"/>
    <property type="molecule type" value="Genomic_DNA"/>
</dbReference>
<dbReference type="AlphaFoldDB" id="A0A644WQB9"/>
<name>A0A644WQB9_9ZZZZ</name>
<dbReference type="PROSITE" id="PS51781">
    <property type="entry name" value="SH3B"/>
    <property type="match status" value="1"/>
</dbReference>
<organism evidence="2">
    <name type="scientific">bioreactor metagenome</name>
    <dbReference type="NCBI Taxonomy" id="1076179"/>
    <lineage>
        <taxon>unclassified sequences</taxon>
        <taxon>metagenomes</taxon>
        <taxon>ecological metagenomes</taxon>
    </lineage>
</organism>
<proteinExistence type="predicted"/>
<protein>
    <recommendedName>
        <fullName evidence="1">SH3b domain-containing protein</fullName>
    </recommendedName>
</protein>
<reference evidence="2" key="1">
    <citation type="submission" date="2019-08" db="EMBL/GenBank/DDBJ databases">
        <authorList>
            <person name="Kucharzyk K."/>
            <person name="Murdoch R.W."/>
            <person name="Higgins S."/>
            <person name="Loffler F."/>
        </authorList>
    </citation>
    <scope>NUCLEOTIDE SEQUENCE</scope>
</reference>